<dbReference type="Proteomes" id="UP000593562">
    <property type="component" value="Unassembled WGS sequence"/>
</dbReference>
<gene>
    <name evidence="2" type="ORF">HS088_TW21G01791</name>
</gene>
<feature type="region of interest" description="Disordered" evidence="1">
    <location>
        <begin position="42"/>
        <end position="79"/>
    </location>
</feature>
<proteinExistence type="predicted"/>
<comment type="caution">
    <text evidence="2">The sequence shown here is derived from an EMBL/GenBank/DDBJ whole genome shotgun (WGS) entry which is preliminary data.</text>
</comment>
<dbReference type="InParanoid" id="A0A7J7C661"/>
<feature type="compositionally biased region" description="Basic and acidic residues" evidence="1">
    <location>
        <begin position="67"/>
        <end position="79"/>
    </location>
</feature>
<dbReference type="AlphaFoldDB" id="A0A7J7C661"/>
<evidence type="ECO:0000313" key="3">
    <source>
        <dbReference type="Proteomes" id="UP000593562"/>
    </source>
</evidence>
<protein>
    <submittedName>
        <fullName evidence="2">Protein DA1-related 2 isoform X1</fullName>
    </submittedName>
</protein>
<dbReference type="EMBL" id="JAAARO010000021">
    <property type="protein sequence ID" value="KAF5729624.1"/>
    <property type="molecule type" value="Genomic_DNA"/>
</dbReference>
<evidence type="ECO:0000256" key="1">
    <source>
        <dbReference type="SAM" id="MobiDB-lite"/>
    </source>
</evidence>
<name>A0A7J7C661_TRIWF</name>
<evidence type="ECO:0000313" key="2">
    <source>
        <dbReference type="EMBL" id="KAF5729624.1"/>
    </source>
</evidence>
<accession>A0A7J7C661</accession>
<sequence>MAPPSGVNHFSNPSIDGDFASSYTERKSGLLKWLCKLFKGGSSRGGGAHHPQVIGEENMAQHAPARPLDDRARARNEKEELDHAVALSLSEDWKRSNRYGWRTDYDEDLARELPDSLNSSSYPPYVLTSSYPPYVPTPYYPMGCR</sequence>
<keyword evidence="3" id="KW-1185">Reference proteome</keyword>
<organism evidence="2 3">
    <name type="scientific">Tripterygium wilfordii</name>
    <name type="common">Thunder God vine</name>
    <dbReference type="NCBI Taxonomy" id="458696"/>
    <lineage>
        <taxon>Eukaryota</taxon>
        <taxon>Viridiplantae</taxon>
        <taxon>Streptophyta</taxon>
        <taxon>Embryophyta</taxon>
        <taxon>Tracheophyta</taxon>
        <taxon>Spermatophyta</taxon>
        <taxon>Magnoliopsida</taxon>
        <taxon>eudicotyledons</taxon>
        <taxon>Gunneridae</taxon>
        <taxon>Pentapetalae</taxon>
        <taxon>rosids</taxon>
        <taxon>fabids</taxon>
        <taxon>Celastrales</taxon>
        <taxon>Celastraceae</taxon>
        <taxon>Tripterygium</taxon>
    </lineage>
</organism>
<reference evidence="2 3" key="1">
    <citation type="journal article" date="2020" name="Nat. Commun.">
        <title>Genome of Tripterygium wilfordii and identification of cytochrome P450 involved in triptolide biosynthesis.</title>
        <authorList>
            <person name="Tu L."/>
            <person name="Su P."/>
            <person name="Zhang Z."/>
            <person name="Gao L."/>
            <person name="Wang J."/>
            <person name="Hu T."/>
            <person name="Zhou J."/>
            <person name="Zhang Y."/>
            <person name="Zhao Y."/>
            <person name="Liu Y."/>
            <person name="Song Y."/>
            <person name="Tong Y."/>
            <person name="Lu Y."/>
            <person name="Yang J."/>
            <person name="Xu C."/>
            <person name="Jia M."/>
            <person name="Peters R.J."/>
            <person name="Huang L."/>
            <person name="Gao W."/>
        </authorList>
    </citation>
    <scope>NUCLEOTIDE SEQUENCE [LARGE SCALE GENOMIC DNA]</scope>
    <source>
        <strain evidence="3">cv. XIE 37</strain>
        <tissue evidence="2">Leaf</tissue>
    </source>
</reference>